<dbReference type="InParanoid" id="A0A1Q3D721"/>
<dbReference type="AlphaFoldDB" id="A0A1Q3D721"/>
<dbReference type="SMART" id="SM00856">
    <property type="entry name" value="PMEI"/>
    <property type="match status" value="1"/>
</dbReference>
<feature type="signal peptide" evidence="3">
    <location>
        <begin position="1"/>
        <end position="21"/>
    </location>
</feature>
<dbReference type="InterPro" id="IPR006501">
    <property type="entry name" value="Pectinesterase_inhib_dom"/>
</dbReference>
<dbReference type="FunCoup" id="A0A1Q3D721">
    <property type="interactions" value="45"/>
</dbReference>
<feature type="chain" id="PRO_5012253354" evidence="3">
    <location>
        <begin position="22"/>
        <end position="203"/>
    </location>
</feature>
<dbReference type="InterPro" id="IPR035513">
    <property type="entry name" value="Invertase/methylesterase_inhib"/>
</dbReference>
<dbReference type="Pfam" id="PF04043">
    <property type="entry name" value="PMEI"/>
    <property type="match status" value="1"/>
</dbReference>
<comment type="caution">
    <text evidence="5">The sequence shown here is derived from an EMBL/GenBank/DDBJ whole genome shotgun (WGS) entry which is preliminary data.</text>
</comment>
<evidence type="ECO:0000313" key="5">
    <source>
        <dbReference type="EMBL" id="GAV88244.1"/>
    </source>
</evidence>
<dbReference type="Proteomes" id="UP000187406">
    <property type="component" value="Unassembled WGS sequence"/>
</dbReference>
<dbReference type="Gene3D" id="1.20.140.40">
    <property type="entry name" value="Invertase/pectin methylesterase inhibitor family protein"/>
    <property type="match status" value="1"/>
</dbReference>
<evidence type="ECO:0000259" key="4">
    <source>
        <dbReference type="SMART" id="SM00856"/>
    </source>
</evidence>
<dbReference type="CDD" id="cd15798">
    <property type="entry name" value="PMEI-like_3"/>
    <property type="match status" value="1"/>
</dbReference>
<evidence type="ECO:0000256" key="2">
    <source>
        <dbReference type="ARBA" id="ARBA00038471"/>
    </source>
</evidence>
<accession>A0A1Q3D721</accession>
<dbReference type="NCBIfam" id="TIGR01614">
    <property type="entry name" value="PME_inhib"/>
    <property type="match status" value="1"/>
</dbReference>
<organism evidence="5 6">
    <name type="scientific">Cephalotus follicularis</name>
    <name type="common">Albany pitcher plant</name>
    <dbReference type="NCBI Taxonomy" id="3775"/>
    <lineage>
        <taxon>Eukaryota</taxon>
        <taxon>Viridiplantae</taxon>
        <taxon>Streptophyta</taxon>
        <taxon>Embryophyta</taxon>
        <taxon>Tracheophyta</taxon>
        <taxon>Spermatophyta</taxon>
        <taxon>Magnoliopsida</taxon>
        <taxon>eudicotyledons</taxon>
        <taxon>Gunneridae</taxon>
        <taxon>Pentapetalae</taxon>
        <taxon>rosids</taxon>
        <taxon>fabids</taxon>
        <taxon>Oxalidales</taxon>
        <taxon>Cephalotaceae</taxon>
        <taxon>Cephalotus</taxon>
    </lineage>
</organism>
<dbReference type="InterPro" id="IPR051955">
    <property type="entry name" value="PME_Inhibitor"/>
</dbReference>
<evidence type="ECO:0000256" key="1">
    <source>
        <dbReference type="ARBA" id="ARBA00022729"/>
    </source>
</evidence>
<comment type="similarity">
    <text evidence="2">Belongs to the PMEI family.</text>
</comment>
<gene>
    <name evidence="5" type="ORF">CFOL_v3_31667</name>
</gene>
<dbReference type="STRING" id="3775.A0A1Q3D721"/>
<dbReference type="PANTHER" id="PTHR31080">
    <property type="entry name" value="PECTINESTERASE INHIBITOR-LIKE"/>
    <property type="match status" value="1"/>
</dbReference>
<dbReference type="PANTHER" id="PTHR31080:SF207">
    <property type="entry name" value="PECTINESTERASE INHIBITOR 9"/>
    <property type="match status" value="1"/>
</dbReference>
<feature type="domain" description="Pectinesterase inhibitor" evidence="4">
    <location>
        <begin position="27"/>
        <end position="186"/>
    </location>
</feature>
<dbReference type="SUPFAM" id="SSF101148">
    <property type="entry name" value="Plant invertase/pectin methylesterase inhibitor"/>
    <property type="match status" value="1"/>
</dbReference>
<dbReference type="FunFam" id="1.20.140.40:FF:000005">
    <property type="entry name" value="Pectin methylesterase inhibitor 1"/>
    <property type="match status" value="1"/>
</dbReference>
<sequence>MAKLTLFFIALSFAFYTSCTAVAKQPSSIDFIKSSCRVTRYPALCVQSLSAYASEIKESDRQLAQTALTVSVSRARSAASFVAKMTSVKGIKDREYQAVKDCIENMGDTVDRLGQSVKEVGHMGRAVGEGFVWHMNNVKTWVSAALTDEDTCLDGFSGRSMNGNVKTTIRRKITNVAQITSNALALVNRFASRHQAASVTEKP</sequence>
<evidence type="ECO:0000313" key="6">
    <source>
        <dbReference type="Proteomes" id="UP000187406"/>
    </source>
</evidence>
<protein>
    <submittedName>
        <fullName evidence="5">PMEI domain-containing protein</fullName>
    </submittedName>
</protein>
<evidence type="ECO:0000256" key="3">
    <source>
        <dbReference type="SAM" id="SignalP"/>
    </source>
</evidence>
<name>A0A1Q3D721_CEPFO</name>
<keyword evidence="1 3" id="KW-0732">Signal</keyword>
<dbReference type="EMBL" id="BDDD01004741">
    <property type="protein sequence ID" value="GAV88244.1"/>
    <property type="molecule type" value="Genomic_DNA"/>
</dbReference>
<dbReference type="OrthoDB" id="1430376at2759"/>
<proteinExistence type="inferred from homology"/>
<reference evidence="6" key="1">
    <citation type="submission" date="2016-04" db="EMBL/GenBank/DDBJ databases">
        <title>Cephalotus genome sequencing.</title>
        <authorList>
            <person name="Fukushima K."/>
            <person name="Hasebe M."/>
            <person name="Fang X."/>
        </authorList>
    </citation>
    <scope>NUCLEOTIDE SEQUENCE [LARGE SCALE GENOMIC DNA]</scope>
    <source>
        <strain evidence="6">cv. St1</strain>
    </source>
</reference>
<dbReference type="GO" id="GO:0046910">
    <property type="term" value="F:pectinesterase inhibitor activity"/>
    <property type="evidence" value="ECO:0007669"/>
    <property type="project" value="UniProtKB-ARBA"/>
</dbReference>
<keyword evidence="6" id="KW-1185">Reference proteome</keyword>